<evidence type="ECO:0000256" key="4">
    <source>
        <dbReference type="ARBA" id="ARBA00022723"/>
    </source>
</evidence>
<dbReference type="HAMAP" id="MF_00265">
    <property type="entry name" value="VapC_Nob1"/>
    <property type="match status" value="1"/>
</dbReference>
<dbReference type="InterPro" id="IPR029060">
    <property type="entry name" value="PIN-like_dom_sf"/>
</dbReference>
<dbReference type="InterPro" id="IPR022907">
    <property type="entry name" value="VapC_family"/>
</dbReference>
<protein>
    <recommendedName>
        <fullName evidence="8">Ribonuclease VapC</fullName>
        <shortName evidence="8">RNase VapC</shortName>
        <ecNumber evidence="8">3.1.-.-</ecNumber>
    </recommendedName>
    <alternativeName>
        <fullName evidence="8">Putative toxin VapC</fullName>
    </alternativeName>
</protein>
<feature type="binding site" evidence="8">
    <location>
        <position position="97"/>
    </location>
    <ligand>
        <name>Mg(2+)</name>
        <dbReference type="ChEBI" id="CHEBI:18420"/>
    </ligand>
</feature>
<evidence type="ECO:0000256" key="2">
    <source>
        <dbReference type="ARBA" id="ARBA00022649"/>
    </source>
</evidence>
<dbReference type="InterPro" id="IPR050556">
    <property type="entry name" value="Type_II_TA_system_RNase"/>
</dbReference>
<comment type="similarity">
    <text evidence="7 8">Belongs to the PINc/VapC protein family.</text>
</comment>
<comment type="cofactor">
    <cofactor evidence="1 8">
        <name>Mg(2+)</name>
        <dbReference type="ChEBI" id="CHEBI:18420"/>
    </cofactor>
</comment>
<evidence type="ECO:0000313" key="10">
    <source>
        <dbReference type="EMBL" id="SDK20892.1"/>
    </source>
</evidence>
<dbReference type="Gene3D" id="3.40.50.1010">
    <property type="entry name" value="5'-nuclease"/>
    <property type="match status" value="1"/>
</dbReference>
<evidence type="ECO:0000313" key="11">
    <source>
        <dbReference type="Proteomes" id="UP000198882"/>
    </source>
</evidence>
<dbReference type="EMBL" id="FNFE01000003">
    <property type="protein sequence ID" value="SDK20892.1"/>
    <property type="molecule type" value="Genomic_DNA"/>
</dbReference>
<dbReference type="Pfam" id="PF01850">
    <property type="entry name" value="PIN"/>
    <property type="match status" value="1"/>
</dbReference>
<keyword evidence="2 8" id="KW-1277">Toxin-antitoxin system</keyword>
<dbReference type="GO" id="GO:0016787">
    <property type="term" value="F:hydrolase activity"/>
    <property type="evidence" value="ECO:0007669"/>
    <property type="project" value="UniProtKB-KW"/>
</dbReference>
<evidence type="ECO:0000256" key="8">
    <source>
        <dbReference type="HAMAP-Rule" id="MF_00265"/>
    </source>
</evidence>
<dbReference type="InterPro" id="IPR002716">
    <property type="entry name" value="PIN_dom"/>
</dbReference>
<dbReference type="RefSeq" id="WP_090306808.1">
    <property type="nucleotide sequence ID" value="NZ_FNFE01000003.1"/>
</dbReference>
<keyword evidence="8" id="KW-0800">Toxin</keyword>
<dbReference type="SUPFAM" id="SSF88723">
    <property type="entry name" value="PIN domain-like"/>
    <property type="match status" value="1"/>
</dbReference>
<evidence type="ECO:0000256" key="3">
    <source>
        <dbReference type="ARBA" id="ARBA00022722"/>
    </source>
</evidence>
<proteinExistence type="inferred from homology"/>
<dbReference type="CDD" id="cd18754">
    <property type="entry name" value="PIN_VapC4-5_FitB-like"/>
    <property type="match status" value="1"/>
</dbReference>
<organism evidence="10 11">
    <name type="scientific">Natronorubrum texcoconense</name>
    <dbReference type="NCBI Taxonomy" id="1095776"/>
    <lineage>
        <taxon>Archaea</taxon>
        <taxon>Methanobacteriati</taxon>
        <taxon>Methanobacteriota</taxon>
        <taxon>Stenosarchaea group</taxon>
        <taxon>Halobacteria</taxon>
        <taxon>Halobacteriales</taxon>
        <taxon>Natrialbaceae</taxon>
        <taxon>Natronorubrum</taxon>
    </lineage>
</organism>
<keyword evidence="5 8" id="KW-0378">Hydrolase</keyword>
<accession>A0A1G9A0J4</accession>
<feature type="binding site" evidence="8">
    <location>
        <position position="4"/>
    </location>
    <ligand>
        <name>Mg(2+)</name>
        <dbReference type="ChEBI" id="CHEBI:18420"/>
    </ligand>
</feature>
<dbReference type="Proteomes" id="UP000198882">
    <property type="component" value="Unassembled WGS sequence"/>
</dbReference>
<dbReference type="EC" id="3.1.-.-" evidence="8"/>
<feature type="domain" description="PIN" evidence="9">
    <location>
        <begin position="1"/>
        <end position="124"/>
    </location>
</feature>
<gene>
    <name evidence="8" type="primary">vapC</name>
    <name evidence="10" type="ORF">SAMN04515672_2532</name>
</gene>
<dbReference type="GO" id="GO:0004540">
    <property type="term" value="F:RNA nuclease activity"/>
    <property type="evidence" value="ECO:0007669"/>
    <property type="project" value="InterPro"/>
</dbReference>
<dbReference type="AlphaFoldDB" id="A0A1G9A0J4"/>
<keyword evidence="6 8" id="KW-0460">Magnesium</keyword>
<evidence type="ECO:0000256" key="5">
    <source>
        <dbReference type="ARBA" id="ARBA00022801"/>
    </source>
</evidence>
<dbReference type="GO" id="GO:0090729">
    <property type="term" value="F:toxin activity"/>
    <property type="evidence" value="ECO:0007669"/>
    <property type="project" value="UniProtKB-KW"/>
</dbReference>
<evidence type="ECO:0000256" key="1">
    <source>
        <dbReference type="ARBA" id="ARBA00001946"/>
    </source>
</evidence>
<evidence type="ECO:0000256" key="6">
    <source>
        <dbReference type="ARBA" id="ARBA00022842"/>
    </source>
</evidence>
<sequence length="130" mass="14797">MIVDTDVLIDVMQDNDRAMRKIREFEDQHVPLRISAVSEFELYHSVERVDNFGTRRRRIENVLETKPAYPADSTVMKKAGRIDGRLTSDGKAIGIADTIIGATALVHEEPILTRNVDHFERIDGLDVESY</sequence>
<reference evidence="11" key="1">
    <citation type="submission" date="2016-10" db="EMBL/GenBank/DDBJ databases">
        <authorList>
            <person name="Varghese N."/>
            <person name="Submissions S."/>
        </authorList>
    </citation>
    <scope>NUCLEOTIDE SEQUENCE [LARGE SCALE GENOMIC DNA]</scope>
    <source>
        <strain evidence="11">B4,CECT 8067,JCM 17497</strain>
    </source>
</reference>
<keyword evidence="4 8" id="KW-0479">Metal-binding</keyword>
<comment type="function">
    <text evidence="8">Toxic component of a toxin-antitoxin (TA) system. An RNase.</text>
</comment>
<name>A0A1G9A0J4_9EURY</name>
<keyword evidence="3 8" id="KW-0540">Nuclease</keyword>
<dbReference type="PANTHER" id="PTHR33653">
    <property type="entry name" value="RIBONUCLEASE VAPC2"/>
    <property type="match status" value="1"/>
</dbReference>
<keyword evidence="11" id="KW-1185">Reference proteome</keyword>
<evidence type="ECO:0000256" key="7">
    <source>
        <dbReference type="ARBA" id="ARBA00038093"/>
    </source>
</evidence>
<dbReference type="GO" id="GO:0000287">
    <property type="term" value="F:magnesium ion binding"/>
    <property type="evidence" value="ECO:0007669"/>
    <property type="project" value="UniProtKB-UniRule"/>
</dbReference>
<evidence type="ECO:0000259" key="9">
    <source>
        <dbReference type="Pfam" id="PF01850"/>
    </source>
</evidence>
<dbReference type="PANTHER" id="PTHR33653:SF1">
    <property type="entry name" value="RIBONUCLEASE VAPC2"/>
    <property type="match status" value="1"/>
</dbReference>
<dbReference type="STRING" id="1095776.SAMN04515672_2532"/>
<dbReference type="OrthoDB" id="38049at2157"/>